<feature type="transmembrane region" description="Helical" evidence="9">
    <location>
        <begin position="177"/>
        <end position="205"/>
    </location>
</feature>
<keyword evidence="7 9" id="KW-0472">Membrane</keyword>
<feature type="transmembrane region" description="Helical" evidence="9">
    <location>
        <begin position="7"/>
        <end position="26"/>
    </location>
</feature>
<evidence type="ECO:0000259" key="10">
    <source>
        <dbReference type="PROSITE" id="PS50253"/>
    </source>
</evidence>
<feature type="transmembrane region" description="Helical" evidence="9">
    <location>
        <begin position="67"/>
        <end position="87"/>
    </location>
</feature>
<feature type="transmembrane region" description="Helical" evidence="9">
    <location>
        <begin position="99"/>
        <end position="119"/>
    </location>
</feature>
<feature type="domain" description="Heme-copper oxidase subunit III family profile" evidence="10">
    <location>
        <begin position="67"/>
        <end position="253"/>
    </location>
</feature>
<evidence type="ECO:0000313" key="11">
    <source>
        <dbReference type="EMBL" id="WMV02079.1"/>
    </source>
</evidence>
<accession>A0AA51YE05</accession>
<evidence type="ECO:0000256" key="9">
    <source>
        <dbReference type="SAM" id="Phobius"/>
    </source>
</evidence>
<dbReference type="InterPro" id="IPR013833">
    <property type="entry name" value="Cyt_c_oxidase_su3_a-hlx"/>
</dbReference>
<protein>
    <recommendedName>
        <fullName evidence="3 8">Cytochrome c oxidase subunit 3</fullName>
    </recommendedName>
</protein>
<comment type="subcellular location">
    <subcellularLocation>
        <location evidence="1">Membrane</location>
        <topology evidence="1">Multi-pass membrane protein</topology>
    </subcellularLocation>
</comment>
<keyword evidence="8 11" id="KW-0496">Mitochondrion</keyword>
<evidence type="ECO:0000256" key="1">
    <source>
        <dbReference type="ARBA" id="ARBA00004141"/>
    </source>
</evidence>
<feature type="transmembrane region" description="Helical" evidence="9">
    <location>
        <begin position="140"/>
        <end position="165"/>
    </location>
</feature>
<sequence>MISVFPIVCSGFISILFFFSSIFINIGSWSYILVFLLMCLSFLLVIYIESPIWCCFDETSTASWYKFFVSGELILFMSLMLPIFWVVDEAGQDCLSDPFGVPLLGLFVLLLSSFCVVQFEHIIEGYENSGFVNFNLDYTSSLGCGSVWLLLTIFNGIGFIILQLIEFGSCPMNILNSSWYSCCLVLVSFHGFHVFVGICFLIMSYKWIYTINNNNFNLENYIYQFRFIYFVCFYWHFVDFIWFIVYFLVYFNP</sequence>
<dbReference type="RefSeq" id="YP_010954516.1">
    <property type="nucleotide sequence ID" value="NC_082936.1"/>
</dbReference>
<evidence type="ECO:0000256" key="5">
    <source>
        <dbReference type="ARBA" id="ARBA00022967"/>
    </source>
</evidence>
<feature type="transmembrane region" description="Helical" evidence="9">
    <location>
        <begin position="226"/>
        <end position="251"/>
    </location>
</feature>
<gene>
    <name evidence="11" type="primary">cox3</name>
</gene>
<evidence type="ECO:0000256" key="4">
    <source>
        <dbReference type="ARBA" id="ARBA00022692"/>
    </source>
</evidence>
<dbReference type="GO" id="GO:0016020">
    <property type="term" value="C:membrane"/>
    <property type="evidence" value="ECO:0007669"/>
    <property type="project" value="UniProtKB-SubCell"/>
</dbReference>
<dbReference type="PROSITE" id="PS50253">
    <property type="entry name" value="COX3"/>
    <property type="match status" value="1"/>
</dbReference>
<name>A0AA51YE05_9PLAT</name>
<evidence type="ECO:0000256" key="2">
    <source>
        <dbReference type="ARBA" id="ARBA00010581"/>
    </source>
</evidence>
<keyword evidence="5" id="KW-1278">Translocase</keyword>
<dbReference type="PANTHER" id="PTHR11403">
    <property type="entry name" value="CYTOCHROME C OXIDASE SUBUNIT III"/>
    <property type="match status" value="1"/>
</dbReference>
<keyword evidence="6 9" id="KW-1133">Transmembrane helix</keyword>
<reference evidence="11" key="1">
    <citation type="submission" date="2022-11" db="EMBL/GenBank/DDBJ databases">
        <title>Amended diagnosis, mitochondrial genome, and phylogenetic position of Sphyranura euryceae (Neodermata, Monogenea, Polystomatidae), a parasite of the Oklahoma salamander.</title>
        <authorList>
            <person name="Leeming S."/>
            <person name="Hahn C."/>
            <person name="Koblmueller S."/>
            <person name="McAllister C."/>
            <person name="Vanhove M."/>
            <person name="Kmentova N."/>
        </authorList>
    </citation>
    <scope>NUCLEOTIDE SEQUENCE</scope>
</reference>
<comment type="function">
    <text evidence="8">Component of the cytochrome c oxidase, the last enzyme in the mitochondrial electron transport chain which drives oxidative phosphorylation. The respiratory chain contains 3 multisubunit complexes succinate dehydrogenase (complex II, CII), ubiquinol-cytochrome c oxidoreductase (cytochrome b-c1 complex, complex III, CIII) and cytochrome c oxidase (complex IV, CIV), that cooperate to transfer electrons derived from NADH and succinate to molecular oxygen, creating an electrochemical gradient over the inner membrane that drives transmembrane transport and the ATP synthase. Cytochrome c oxidase is the component of the respiratory chain that catalyzes the reduction of oxygen to water. Electrons originating from reduced cytochrome c in the intermembrane space (IMS) are transferred via the dinuclear copper A center (CU(A)) of subunit 2 and heme A of subunit 1 to the active site in subunit 1, a binuclear center (BNC) formed by heme A3 and copper B (CU(B)). The BNC reduces molecular oxygen to 2 water molecules using 4 electrons from cytochrome c in the IMS and 4 protons from the mitochondrial matrix.</text>
</comment>
<comment type="similarity">
    <text evidence="2 8">Belongs to the cytochrome c oxidase subunit 3 family.</text>
</comment>
<dbReference type="PANTHER" id="PTHR11403:SF7">
    <property type="entry name" value="CYTOCHROME C OXIDASE SUBUNIT 3"/>
    <property type="match status" value="1"/>
</dbReference>
<dbReference type="AlphaFoldDB" id="A0AA51YE05"/>
<evidence type="ECO:0000256" key="7">
    <source>
        <dbReference type="ARBA" id="ARBA00023136"/>
    </source>
</evidence>
<keyword evidence="4 8" id="KW-0812">Transmembrane</keyword>
<dbReference type="InterPro" id="IPR000298">
    <property type="entry name" value="Cyt_c_oxidase-like_su3"/>
</dbReference>
<geneLocation type="mitochondrion" evidence="11"/>
<dbReference type="GO" id="GO:0004129">
    <property type="term" value="F:cytochrome-c oxidase activity"/>
    <property type="evidence" value="ECO:0007669"/>
    <property type="project" value="InterPro"/>
</dbReference>
<feature type="transmembrane region" description="Helical" evidence="9">
    <location>
        <begin position="32"/>
        <end position="55"/>
    </location>
</feature>
<evidence type="ECO:0000256" key="6">
    <source>
        <dbReference type="ARBA" id="ARBA00022989"/>
    </source>
</evidence>
<dbReference type="GeneID" id="84885573"/>
<evidence type="ECO:0000256" key="3">
    <source>
        <dbReference type="ARBA" id="ARBA00015944"/>
    </source>
</evidence>
<dbReference type="Pfam" id="PF00510">
    <property type="entry name" value="COX3"/>
    <property type="match status" value="1"/>
</dbReference>
<dbReference type="Gene3D" id="1.20.120.80">
    <property type="entry name" value="Cytochrome c oxidase, subunit III, four-helix bundle"/>
    <property type="match status" value="1"/>
</dbReference>
<dbReference type="EMBL" id="OP920606">
    <property type="protein sequence ID" value="WMV02079.1"/>
    <property type="molecule type" value="Genomic_DNA"/>
</dbReference>
<organism evidence="11">
    <name type="scientific">Sphyranura euryceae</name>
    <dbReference type="NCBI Taxonomy" id="2996394"/>
    <lineage>
        <taxon>Eukaryota</taxon>
        <taxon>Metazoa</taxon>
        <taxon>Spiralia</taxon>
        <taxon>Lophotrochozoa</taxon>
        <taxon>Platyhelminthes</taxon>
        <taxon>Monogenea</taxon>
        <taxon>Polyopisthocotylea</taxon>
        <taxon>Polystomatidea</taxon>
        <taxon>Sphyranuridae</taxon>
        <taxon>Sphyranura</taxon>
    </lineage>
</organism>
<dbReference type="InterPro" id="IPR035973">
    <property type="entry name" value="Cyt_c_oxidase_su3-like_sf"/>
</dbReference>
<dbReference type="InterPro" id="IPR024791">
    <property type="entry name" value="Cyt_c/ubiquinol_Oxase_su3"/>
</dbReference>
<evidence type="ECO:0000256" key="8">
    <source>
        <dbReference type="RuleBase" id="RU003375"/>
    </source>
</evidence>
<dbReference type="SUPFAM" id="SSF81452">
    <property type="entry name" value="Cytochrome c oxidase subunit III-like"/>
    <property type="match status" value="1"/>
</dbReference>
<dbReference type="GO" id="GO:0019646">
    <property type="term" value="P:aerobic electron transport chain"/>
    <property type="evidence" value="ECO:0007669"/>
    <property type="project" value="InterPro"/>
</dbReference>
<proteinExistence type="inferred from homology"/>